<evidence type="ECO:0000256" key="2">
    <source>
        <dbReference type="ARBA" id="ARBA00022679"/>
    </source>
</evidence>
<evidence type="ECO:0000259" key="3">
    <source>
        <dbReference type="Pfam" id="PF01555"/>
    </source>
</evidence>
<dbReference type="SUPFAM" id="SSF53335">
    <property type="entry name" value="S-adenosyl-L-methionine-dependent methyltransferases"/>
    <property type="match status" value="1"/>
</dbReference>
<feature type="domain" description="DNA methylase N-4/N-6" evidence="3">
    <location>
        <begin position="2"/>
        <end position="39"/>
    </location>
</feature>
<keyword evidence="1" id="KW-0489">Methyltransferase</keyword>
<protein>
    <recommendedName>
        <fullName evidence="3">DNA methylase N-4/N-6 domain-containing protein</fullName>
    </recommendedName>
</protein>
<dbReference type="InterPro" id="IPR002941">
    <property type="entry name" value="DNA_methylase_N4/N6"/>
</dbReference>
<reference evidence="4" key="1">
    <citation type="journal article" date="2014" name="Front. Microbiol.">
        <title>High frequency of phylogenetically diverse reductive dehalogenase-homologous genes in deep subseafloor sedimentary metagenomes.</title>
        <authorList>
            <person name="Kawai M."/>
            <person name="Futagami T."/>
            <person name="Toyoda A."/>
            <person name="Takaki Y."/>
            <person name="Nishi S."/>
            <person name="Hori S."/>
            <person name="Arai W."/>
            <person name="Tsubouchi T."/>
            <person name="Morono Y."/>
            <person name="Uchiyama I."/>
            <person name="Ito T."/>
            <person name="Fujiyama A."/>
            <person name="Inagaki F."/>
            <person name="Takami H."/>
        </authorList>
    </citation>
    <scope>NUCLEOTIDE SEQUENCE</scope>
    <source>
        <strain evidence="4">Expedition CK06-06</strain>
    </source>
</reference>
<proteinExistence type="predicted"/>
<dbReference type="InterPro" id="IPR029063">
    <property type="entry name" value="SAM-dependent_MTases_sf"/>
</dbReference>
<name>X1AQ78_9ZZZZ</name>
<dbReference type="AlphaFoldDB" id="X1AQ78"/>
<dbReference type="GO" id="GO:0003677">
    <property type="term" value="F:DNA binding"/>
    <property type="evidence" value="ECO:0007669"/>
    <property type="project" value="InterPro"/>
</dbReference>
<dbReference type="Pfam" id="PF01555">
    <property type="entry name" value="N6_N4_Mtase"/>
    <property type="match status" value="1"/>
</dbReference>
<accession>X1AQ78</accession>
<keyword evidence="2" id="KW-0808">Transferase</keyword>
<dbReference type="EMBL" id="BART01006355">
    <property type="protein sequence ID" value="GAG62031.1"/>
    <property type="molecule type" value="Genomic_DNA"/>
</dbReference>
<dbReference type="GO" id="GO:0032259">
    <property type="term" value="P:methylation"/>
    <property type="evidence" value="ECO:0007669"/>
    <property type="project" value="UniProtKB-KW"/>
</dbReference>
<dbReference type="GO" id="GO:0008170">
    <property type="term" value="F:N-methyltransferase activity"/>
    <property type="evidence" value="ECO:0007669"/>
    <property type="project" value="InterPro"/>
</dbReference>
<organism evidence="4">
    <name type="scientific">marine sediment metagenome</name>
    <dbReference type="NCBI Taxonomy" id="412755"/>
    <lineage>
        <taxon>unclassified sequences</taxon>
        <taxon>metagenomes</taxon>
        <taxon>ecological metagenomes</taxon>
    </lineage>
</organism>
<feature type="non-terminal residue" evidence="4">
    <location>
        <position position="1"/>
    </location>
</feature>
<evidence type="ECO:0000256" key="1">
    <source>
        <dbReference type="ARBA" id="ARBA00022603"/>
    </source>
</evidence>
<dbReference type="Gene3D" id="3.40.50.150">
    <property type="entry name" value="Vaccinia Virus protein VP39"/>
    <property type="match status" value="1"/>
</dbReference>
<comment type="caution">
    <text evidence="4">The sequence shown here is derived from an EMBL/GenBank/DDBJ whole genome shotgun (WGS) entry which is preliminary data.</text>
</comment>
<sequence length="45" mass="4910">DEIFDCFGGTGTFVLVGAQLGRKVMGCDNSREMLKIAEERGCEII</sequence>
<gene>
    <name evidence="4" type="ORF">S01H4_14488</name>
</gene>
<evidence type="ECO:0000313" key="4">
    <source>
        <dbReference type="EMBL" id="GAG62031.1"/>
    </source>
</evidence>